<dbReference type="AlphaFoldDB" id="A0A238H7H4"/>
<name>A0A238H7H4_9BURK</name>
<evidence type="ECO:0000313" key="2">
    <source>
        <dbReference type="Proteomes" id="UP000198460"/>
    </source>
</evidence>
<dbReference type="EMBL" id="FXAN01000065">
    <property type="protein sequence ID" value="SMG01023.1"/>
    <property type="molecule type" value="Genomic_DNA"/>
</dbReference>
<evidence type="ECO:0000313" key="1">
    <source>
        <dbReference type="EMBL" id="SMG01023.1"/>
    </source>
</evidence>
<sequence length="44" mass="4678">MNMDSGWSGEAARLHSGWAFAWVCGPSAGCAGRVNASDHDEKVR</sequence>
<reference evidence="1 2" key="1">
    <citation type="submission" date="2017-04" db="EMBL/GenBank/DDBJ databases">
        <authorList>
            <person name="Afonso C.L."/>
            <person name="Miller P.J."/>
            <person name="Scott M.A."/>
            <person name="Spackman E."/>
            <person name="Goraichik I."/>
            <person name="Dimitrov K.M."/>
            <person name="Suarez D.L."/>
            <person name="Swayne D.E."/>
        </authorList>
    </citation>
    <scope>NUCLEOTIDE SEQUENCE [LARGE SCALE GENOMIC DNA]</scope>
    <source>
        <strain evidence="1">LMG 28154</strain>
    </source>
</reference>
<gene>
    <name evidence="1" type="ORF">BSIN_4008</name>
</gene>
<organism evidence="1 2">
    <name type="scientific">Burkholderia singularis</name>
    <dbReference type="NCBI Taxonomy" id="1503053"/>
    <lineage>
        <taxon>Bacteria</taxon>
        <taxon>Pseudomonadati</taxon>
        <taxon>Pseudomonadota</taxon>
        <taxon>Betaproteobacteria</taxon>
        <taxon>Burkholderiales</taxon>
        <taxon>Burkholderiaceae</taxon>
        <taxon>Burkholderia</taxon>
        <taxon>pseudomallei group</taxon>
    </lineage>
</organism>
<dbReference type="Proteomes" id="UP000198460">
    <property type="component" value="Unassembled WGS sequence"/>
</dbReference>
<accession>A0A238H7H4</accession>
<proteinExistence type="predicted"/>
<protein>
    <submittedName>
        <fullName evidence="1">Uncharacterized protein</fullName>
    </submittedName>
</protein>